<dbReference type="InterPro" id="IPR015424">
    <property type="entry name" value="PyrdxlP-dep_Trfase"/>
</dbReference>
<dbReference type="Proteomes" id="UP000235145">
    <property type="component" value="Unassembled WGS sequence"/>
</dbReference>
<comment type="caution">
    <text evidence="7">The sequence shown here is derived from an EMBL/GenBank/DDBJ whole genome shotgun (WGS) entry which is preliminary data.</text>
</comment>
<dbReference type="GO" id="GO:0006572">
    <property type="term" value="P:L-tyrosine catabolic process"/>
    <property type="evidence" value="ECO:0000318"/>
    <property type="project" value="GO_Central"/>
</dbReference>
<dbReference type="Gene3D" id="3.90.1150.10">
    <property type="entry name" value="Aspartate Aminotransferase, domain 1"/>
    <property type="match status" value="2"/>
</dbReference>
<dbReference type="EMBL" id="NBSK02000008">
    <property type="protein sequence ID" value="KAJ0194319.1"/>
    <property type="molecule type" value="Genomic_DNA"/>
</dbReference>
<dbReference type="InterPro" id="IPR005958">
    <property type="entry name" value="TyrNic_aminoTrfase"/>
</dbReference>
<dbReference type="GO" id="GO:0004838">
    <property type="term" value="F:L-tyrosine-2-oxoglutarate transaminase activity"/>
    <property type="evidence" value="ECO:0000318"/>
    <property type="project" value="GO_Central"/>
</dbReference>
<dbReference type="NCBIfam" id="TIGR01265">
    <property type="entry name" value="tyr_nico_aTase"/>
    <property type="match status" value="1"/>
</dbReference>
<dbReference type="Gene3D" id="3.40.640.10">
    <property type="entry name" value="Type I PLP-dependent aspartate aminotransferase-like (Major domain)"/>
    <property type="match status" value="2"/>
</dbReference>
<dbReference type="GO" id="GO:0030170">
    <property type="term" value="F:pyridoxal phosphate binding"/>
    <property type="evidence" value="ECO:0007669"/>
    <property type="project" value="InterPro"/>
</dbReference>
<comment type="cofactor">
    <cofactor evidence="1 4 5">
        <name>pyridoxal 5'-phosphate</name>
        <dbReference type="ChEBI" id="CHEBI:597326"/>
    </cofactor>
</comment>
<reference evidence="7 8" key="1">
    <citation type="journal article" date="2017" name="Nat. Commun.">
        <title>Genome assembly with in vitro proximity ligation data and whole-genome triplication in lettuce.</title>
        <authorList>
            <person name="Reyes-Chin-Wo S."/>
            <person name="Wang Z."/>
            <person name="Yang X."/>
            <person name="Kozik A."/>
            <person name="Arikit S."/>
            <person name="Song C."/>
            <person name="Xia L."/>
            <person name="Froenicke L."/>
            <person name="Lavelle D.O."/>
            <person name="Truco M.J."/>
            <person name="Xia R."/>
            <person name="Zhu S."/>
            <person name="Xu C."/>
            <person name="Xu H."/>
            <person name="Xu X."/>
            <person name="Cox K."/>
            <person name="Korf I."/>
            <person name="Meyers B.C."/>
            <person name="Michelmore R.W."/>
        </authorList>
    </citation>
    <scope>NUCLEOTIDE SEQUENCE [LARGE SCALE GENOMIC DNA]</scope>
    <source>
        <strain evidence="8">cv. Salinas</strain>
        <tissue evidence="7">Seedlings</tissue>
    </source>
</reference>
<feature type="modified residue" description="N6-(pyridoxal phosphate)lysine" evidence="5">
    <location>
        <position position="348"/>
    </location>
</feature>
<dbReference type="AlphaFoldDB" id="A0A9R1X123"/>
<evidence type="ECO:0000313" key="7">
    <source>
        <dbReference type="EMBL" id="KAJ0194319.1"/>
    </source>
</evidence>
<keyword evidence="3 4" id="KW-0663">Pyridoxal phosphate</keyword>
<sequence length="515" mass="56091">MLNGSTAKKKWGFQGNPELHAASEITIRGVLTMLRSKLNQSDTRSVIPLGHGDPSAFPCFRTSPIAEDAIAAAVRSAKFNGYSSTVGIAPARRAMENGSAAKKRWGFQGNPELHAASEITIRGVLTMLLSKLNQSDTRPVIPLGHGDPSAFPCFRTSPIAEDAIADAVRSAKFNGYSSTVGIAPARSAVAKYLSQDLPDKLSADDVFLTVGCTQAIQTIITVLADSKANILLPKPGFPYYEAVCQSCHLEARHFDLLPDKDWEVDLDAVEALADENTVAMVIINPGNPCGNVFTHQHLQKVAETARKLGILVISDEVYDHLAFGKNPFVPMGVFGSITPVVTLGSISKRWIVPGWRLGWLVINDPNGIIKEHGIIESITGYLNISCDPPTFIQGAVPDILGKTNDDFFSKIVNIIKECANTCYEGIQDVHGIICPSKPEGSMFVMVKLDPSVFEDIKDDMEFCVKLAKEESVLILPGITVGLKNWLRVTFAIEPTYLEDGIKRLKTFCERHSKKK</sequence>
<evidence type="ECO:0000256" key="2">
    <source>
        <dbReference type="ARBA" id="ARBA00007441"/>
    </source>
</evidence>
<proteinExistence type="inferred from homology"/>
<dbReference type="PIRSF" id="PIRSF000517">
    <property type="entry name" value="Tyr_transaminase"/>
    <property type="match status" value="1"/>
</dbReference>
<dbReference type="FunFam" id="3.40.640.10:FF:000048">
    <property type="entry name" value="tyrosine aminotransferase"/>
    <property type="match status" value="1"/>
</dbReference>
<dbReference type="PANTHER" id="PTHR45744">
    <property type="entry name" value="TYROSINE AMINOTRANSFERASE"/>
    <property type="match status" value="1"/>
</dbReference>
<organism evidence="7 8">
    <name type="scientific">Lactuca sativa</name>
    <name type="common">Garden lettuce</name>
    <dbReference type="NCBI Taxonomy" id="4236"/>
    <lineage>
        <taxon>Eukaryota</taxon>
        <taxon>Viridiplantae</taxon>
        <taxon>Streptophyta</taxon>
        <taxon>Embryophyta</taxon>
        <taxon>Tracheophyta</taxon>
        <taxon>Spermatophyta</taxon>
        <taxon>Magnoliopsida</taxon>
        <taxon>eudicotyledons</taxon>
        <taxon>Gunneridae</taxon>
        <taxon>Pentapetalae</taxon>
        <taxon>asterids</taxon>
        <taxon>campanulids</taxon>
        <taxon>Asterales</taxon>
        <taxon>Asteraceae</taxon>
        <taxon>Cichorioideae</taxon>
        <taxon>Cichorieae</taxon>
        <taxon>Lactucinae</taxon>
        <taxon>Lactuca</taxon>
    </lineage>
</organism>
<evidence type="ECO:0000256" key="4">
    <source>
        <dbReference type="PIRNR" id="PIRNR000517"/>
    </source>
</evidence>
<name>A0A9R1X123_LACSA</name>
<evidence type="ECO:0000313" key="8">
    <source>
        <dbReference type="Proteomes" id="UP000235145"/>
    </source>
</evidence>
<protein>
    <recommendedName>
        <fullName evidence="6">Aminotransferase class I/classII large domain-containing protein</fullName>
    </recommendedName>
</protein>
<dbReference type="SUPFAM" id="SSF53383">
    <property type="entry name" value="PLP-dependent transferases"/>
    <property type="match status" value="1"/>
</dbReference>
<dbReference type="InterPro" id="IPR015421">
    <property type="entry name" value="PyrdxlP-dep_Trfase_major"/>
</dbReference>
<dbReference type="CDD" id="cd00609">
    <property type="entry name" value="AAT_like"/>
    <property type="match status" value="1"/>
</dbReference>
<dbReference type="InterPro" id="IPR004839">
    <property type="entry name" value="Aminotransferase_I/II_large"/>
</dbReference>
<gene>
    <name evidence="7" type="ORF">LSAT_V11C800443580</name>
</gene>
<dbReference type="Pfam" id="PF00155">
    <property type="entry name" value="Aminotran_1_2"/>
    <property type="match status" value="1"/>
</dbReference>
<dbReference type="PANTHER" id="PTHR45744:SF11">
    <property type="entry name" value="TYROSINE AMINOTRANSFERASE"/>
    <property type="match status" value="1"/>
</dbReference>
<evidence type="ECO:0000256" key="5">
    <source>
        <dbReference type="PIRSR" id="PIRSR000517-1"/>
    </source>
</evidence>
<comment type="similarity">
    <text evidence="2 4">Belongs to the class-I pyridoxal-phosphate-dependent aminotransferase family.</text>
</comment>
<keyword evidence="8" id="KW-1185">Reference proteome</keyword>
<accession>A0A9R1X123</accession>
<dbReference type="InterPro" id="IPR015422">
    <property type="entry name" value="PyrdxlP-dep_Trfase_small"/>
</dbReference>
<evidence type="ECO:0000256" key="3">
    <source>
        <dbReference type="ARBA" id="ARBA00022898"/>
    </source>
</evidence>
<feature type="domain" description="Aminotransferase class I/classII large" evidence="6">
    <location>
        <begin position="139"/>
        <end position="504"/>
    </location>
</feature>
<evidence type="ECO:0000259" key="6">
    <source>
        <dbReference type="Pfam" id="PF00155"/>
    </source>
</evidence>
<evidence type="ECO:0000256" key="1">
    <source>
        <dbReference type="ARBA" id="ARBA00001933"/>
    </source>
</evidence>